<dbReference type="Gene3D" id="3.40.190.10">
    <property type="entry name" value="Periplasmic binding protein-like II"/>
    <property type="match status" value="1"/>
</dbReference>
<dbReference type="InterPro" id="IPR042100">
    <property type="entry name" value="Bug_dom1"/>
</dbReference>
<gene>
    <name evidence="3" type="ORF">DES41_108431</name>
</gene>
<protein>
    <submittedName>
        <fullName evidence="3">Tripartite-type tricarboxylate transporter receptor subunit TctC</fullName>
    </submittedName>
</protein>
<evidence type="ECO:0000313" key="3">
    <source>
        <dbReference type="EMBL" id="RCW68248.1"/>
    </source>
</evidence>
<dbReference type="CDD" id="cd13578">
    <property type="entry name" value="PBP2_Bug27"/>
    <property type="match status" value="1"/>
</dbReference>
<keyword evidence="4" id="KW-1185">Reference proteome</keyword>
<evidence type="ECO:0000256" key="1">
    <source>
        <dbReference type="ARBA" id="ARBA00006987"/>
    </source>
</evidence>
<dbReference type="Gene3D" id="3.40.190.150">
    <property type="entry name" value="Bordetella uptake gene, domain 1"/>
    <property type="match status" value="1"/>
</dbReference>
<dbReference type="Proteomes" id="UP000252884">
    <property type="component" value="Unassembled WGS sequence"/>
</dbReference>
<dbReference type="PANTHER" id="PTHR42928">
    <property type="entry name" value="TRICARBOXYLATE-BINDING PROTEIN"/>
    <property type="match status" value="1"/>
</dbReference>
<feature type="chain" id="PRO_5016892531" evidence="2">
    <location>
        <begin position="25"/>
        <end position="327"/>
    </location>
</feature>
<dbReference type="EMBL" id="QPJK01000008">
    <property type="protein sequence ID" value="RCW68248.1"/>
    <property type="molecule type" value="Genomic_DNA"/>
</dbReference>
<evidence type="ECO:0000313" key="4">
    <source>
        <dbReference type="Proteomes" id="UP000252884"/>
    </source>
</evidence>
<comment type="similarity">
    <text evidence="1">Belongs to the UPF0065 (bug) family.</text>
</comment>
<accession>A0A368XMI6</accession>
<dbReference type="OrthoDB" id="8679040at2"/>
<comment type="caution">
    <text evidence="3">The sequence shown here is derived from an EMBL/GenBank/DDBJ whole genome shotgun (WGS) entry which is preliminary data.</text>
</comment>
<dbReference type="AlphaFoldDB" id="A0A368XMI6"/>
<proteinExistence type="inferred from homology"/>
<dbReference type="PIRSF" id="PIRSF017082">
    <property type="entry name" value="YflP"/>
    <property type="match status" value="1"/>
</dbReference>
<reference evidence="3 4" key="1">
    <citation type="submission" date="2018-07" db="EMBL/GenBank/DDBJ databases">
        <title>Genomic Encyclopedia of Type Strains, Phase IV (KMG-IV): sequencing the most valuable type-strain genomes for metagenomic binning, comparative biology and taxonomic classification.</title>
        <authorList>
            <person name="Goeker M."/>
        </authorList>
    </citation>
    <scope>NUCLEOTIDE SEQUENCE [LARGE SCALE GENOMIC DNA]</scope>
    <source>
        <strain evidence="3 4">DSM 21634</strain>
    </source>
</reference>
<dbReference type="PANTHER" id="PTHR42928:SF5">
    <property type="entry name" value="BLR1237 PROTEIN"/>
    <property type="match status" value="1"/>
</dbReference>
<dbReference type="RefSeq" id="WP_114470757.1">
    <property type="nucleotide sequence ID" value="NZ_QPJK01000008.1"/>
</dbReference>
<dbReference type="SUPFAM" id="SSF53850">
    <property type="entry name" value="Periplasmic binding protein-like II"/>
    <property type="match status" value="1"/>
</dbReference>
<evidence type="ECO:0000256" key="2">
    <source>
        <dbReference type="SAM" id="SignalP"/>
    </source>
</evidence>
<name>A0A368XMI6_9BURK</name>
<dbReference type="Pfam" id="PF03401">
    <property type="entry name" value="TctC"/>
    <property type="match status" value="1"/>
</dbReference>
<feature type="signal peptide" evidence="2">
    <location>
        <begin position="1"/>
        <end position="24"/>
    </location>
</feature>
<keyword evidence="2" id="KW-0732">Signal</keyword>
<keyword evidence="3" id="KW-0675">Receptor</keyword>
<organism evidence="3 4">
    <name type="scientific">Pseudorhodoferax soli</name>
    <dbReference type="NCBI Taxonomy" id="545864"/>
    <lineage>
        <taxon>Bacteria</taxon>
        <taxon>Pseudomonadati</taxon>
        <taxon>Pseudomonadota</taxon>
        <taxon>Betaproteobacteria</taxon>
        <taxon>Burkholderiales</taxon>
        <taxon>Comamonadaceae</taxon>
    </lineage>
</organism>
<sequence>MNLPIAIATACAAGALLLPQLAAGAEDAGYPAKPITLIVPFPAGGVIDATARMVAEKLQAQLKTTVVVDNRPGAGGTIGTALAARAPADGYTFLVGDAATQVYSPAIFKSVKYDPVKSFAPIGQISYGPLVVLVGSKSPSKSFPELLNEIKGGAEKINYASNGNGSTPHLATEMFKQMAGVKSAHIPFSGGPAAMTALAAGDVTYSINHIPLAMSIIATGRVKPVATTGAMRSPVFPDLPTLGEAGIKGFEAYSWIGLFAQAAVPAQIQHRMSAELKTALEDPGLQKKMAALGDVAFYRSPEDLNRYVGAETARWVPIIRASGIALD</sequence>
<dbReference type="InterPro" id="IPR005064">
    <property type="entry name" value="BUG"/>
</dbReference>